<dbReference type="HAMAP" id="MF_00239">
    <property type="entry name" value="Cytidyl_kinase_type2"/>
    <property type="match status" value="1"/>
</dbReference>
<keyword evidence="8" id="KW-1185">Reference proteome</keyword>
<dbReference type="HOGENOM" id="CLU_079959_1_0_2"/>
<sequence>MRSVVISGPPAVGKTTVARALAGEFGLEYLSGGDVLKGIAREEGFDSGGDDWWDTEEGMRFLDKRSKNPEFDRRVDDSLRALFDEGGKVITSYTLPWLVDDGIKIWLAGSHENSSRRMGSRDSIGMAEALAITRRRYLANKVLYKKMYDFEFGEDSSIFNVVINTDNLDADQVIQSAKSQVREML</sequence>
<dbReference type="AlphaFoldDB" id="A0RUE1"/>
<evidence type="ECO:0000256" key="2">
    <source>
        <dbReference type="ARBA" id="ARBA00022679"/>
    </source>
</evidence>
<comment type="caution">
    <text evidence="6">Lacks conserved residue(s) required for the propagation of feature annotation.</text>
</comment>
<accession>A0RUE1</accession>
<reference evidence="7 8" key="1">
    <citation type="journal article" date="2006" name="Proc. Natl. Acad. Sci. U.S.A.">
        <title>Genomic analysis of the uncultivated marine crenarchaeote Cenarchaeum symbiosum.</title>
        <authorList>
            <person name="Hallam S.J."/>
            <person name="Konstantinidis K.T."/>
            <person name="Putnam N."/>
            <person name="Schleper C."/>
            <person name="Watanabe Y."/>
            <person name="Sugahara J."/>
            <person name="Preston C."/>
            <person name="de la Torre J."/>
            <person name="Richardson P.M."/>
            <person name="DeLong E.F."/>
        </authorList>
    </citation>
    <scope>NUCLEOTIDE SEQUENCE [LARGE SCALE GENOMIC DNA]</scope>
    <source>
        <strain evidence="8">A</strain>
    </source>
</reference>
<dbReference type="GO" id="GO:0005524">
    <property type="term" value="F:ATP binding"/>
    <property type="evidence" value="ECO:0007669"/>
    <property type="project" value="UniProtKB-UniRule"/>
</dbReference>
<comment type="similarity">
    <text evidence="6">Belongs to the cytidylate kinase family. Type 2 subfamily.</text>
</comment>
<dbReference type="Gene3D" id="3.40.50.300">
    <property type="entry name" value="P-loop containing nucleotide triphosphate hydrolases"/>
    <property type="match status" value="1"/>
</dbReference>
<evidence type="ECO:0000256" key="6">
    <source>
        <dbReference type="HAMAP-Rule" id="MF_00239"/>
    </source>
</evidence>
<protein>
    <recommendedName>
        <fullName evidence="6">Cytidylate kinase</fullName>
        <shortName evidence="6">CK</shortName>
        <ecNumber evidence="6">2.7.4.25</ecNumber>
    </recommendedName>
    <alternativeName>
        <fullName evidence="6">Cytidine monophosphate kinase</fullName>
        <shortName evidence="6">CMP kinase</shortName>
    </alternativeName>
</protein>
<keyword evidence="1 6" id="KW-0963">Cytoplasm</keyword>
<keyword evidence="4 6" id="KW-0418">Kinase</keyword>
<dbReference type="GO" id="GO:0006220">
    <property type="term" value="P:pyrimidine nucleotide metabolic process"/>
    <property type="evidence" value="ECO:0007669"/>
    <property type="project" value="UniProtKB-UniRule"/>
</dbReference>
<proteinExistence type="inferred from homology"/>
<dbReference type="InterPro" id="IPR011892">
    <property type="entry name" value="Cyt_kin_arch"/>
</dbReference>
<name>A0RUE1_CENSY</name>
<dbReference type="EC" id="2.7.4.25" evidence="6"/>
<dbReference type="PATRIC" id="fig|414004.10.peg.287"/>
<evidence type="ECO:0000313" key="8">
    <source>
        <dbReference type="Proteomes" id="UP000000758"/>
    </source>
</evidence>
<gene>
    <name evidence="6" type="primary">cmk</name>
    <name evidence="7" type="ordered locus">CENSYa_0322</name>
</gene>
<dbReference type="Pfam" id="PF13207">
    <property type="entry name" value="AAA_17"/>
    <property type="match status" value="1"/>
</dbReference>
<keyword evidence="2 6" id="KW-0808">Transferase</keyword>
<evidence type="ECO:0000313" key="7">
    <source>
        <dbReference type="EMBL" id="ABK76958.1"/>
    </source>
</evidence>
<comment type="catalytic activity">
    <reaction evidence="6">
        <text>CMP + ATP = CDP + ADP</text>
        <dbReference type="Rhea" id="RHEA:11600"/>
        <dbReference type="ChEBI" id="CHEBI:30616"/>
        <dbReference type="ChEBI" id="CHEBI:58069"/>
        <dbReference type="ChEBI" id="CHEBI:60377"/>
        <dbReference type="ChEBI" id="CHEBI:456216"/>
        <dbReference type="EC" id="2.7.4.25"/>
    </reaction>
</comment>
<comment type="subcellular location">
    <subcellularLocation>
        <location evidence="6">Cytoplasm</location>
    </subcellularLocation>
</comment>
<comment type="catalytic activity">
    <reaction evidence="6">
        <text>dCMP + ATP = dCDP + ADP</text>
        <dbReference type="Rhea" id="RHEA:25094"/>
        <dbReference type="ChEBI" id="CHEBI:30616"/>
        <dbReference type="ChEBI" id="CHEBI:57566"/>
        <dbReference type="ChEBI" id="CHEBI:58593"/>
        <dbReference type="ChEBI" id="CHEBI:456216"/>
        <dbReference type="EC" id="2.7.4.25"/>
    </reaction>
</comment>
<dbReference type="EnsemblBacteria" id="ABK76958">
    <property type="protein sequence ID" value="ABK76958"/>
    <property type="gene ID" value="CENSYa_0322"/>
</dbReference>
<evidence type="ECO:0000256" key="1">
    <source>
        <dbReference type="ARBA" id="ARBA00022490"/>
    </source>
</evidence>
<keyword evidence="3 6" id="KW-0547">Nucleotide-binding</keyword>
<dbReference type="Proteomes" id="UP000000758">
    <property type="component" value="Chromosome"/>
</dbReference>
<dbReference type="GO" id="GO:0005737">
    <property type="term" value="C:cytoplasm"/>
    <property type="evidence" value="ECO:0007669"/>
    <property type="project" value="UniProtKB-SubCell"/>
</dbReference>
<dbReference type="STRING" id="414004.CENSYa_0322"/>
<evidence type="ECO:0000256" key="3">
    <source>
        <dbReference type="ARBA" id="ARBA00022741"/>
    </source>
</evidence>
<dbReference type="InterPro" id="IPR027417">
    <property type="entry name" value="P-loop_NTPase"/>
</dbReference>
<dbReference type="GO" id="GO:0036431">
    <property type="term" value="F:dCMP kinase activity"/>
    <property type="evidence" value="ECO:0007669"/>
    <property type="project" value="RHEA"/>
</dbReference>
<dbReference type="SUPFAM" id="SSF52540">
    <property type="entry name" value="P-loop containing nucleoside triphosphate hydrolases"/>
    <property type="match status" value="1"/>
</dbReference>
<keyword evidence="5 6" id="KW-0067">ATP-binding</keyword>
<organism evidence="7 8">
    <name type="scientific">Cenarchaeum symbiosum (strain A)</name>
    <dbReference type="NCBI Taxonomy" id="414004"/>
    <lineage>
        <taxon>Archaea</taxon>
        <taxon>Nitrososphaerota</taxon>
        <taxon>Candidatus Cenarchaeales</taxon>
        <taxon>Candidatus Cenarchaeaceae</taxon>
        <taxon>Candidatus Cenarchaeum</taxon>
    </lineage>
</organism>
<evidence type="ECO:0000256" key="4">
    <source>
        <dbReference type="ARBA" id="ARBA00022777"/>
    </source>
</evidence>
<evidence type="ECO:0000256" key="5">
    <source>
        <dbReference type="ARBA" id="ARBA00022840"/>
    </source>
</evidence>
<dbReference type="KEGG" id="csy:CENSYa_0322"/>
<dbReference type="EMBL" id="DP000238">
    <property type="protein sequence ID" value="ABK76958.1"/>
    <property type="molecule type" value="Genomic_DNA"/>
</dbReference>
<dbReference type="GO" id="GO:0036430">
    <property type="term" value="F:CMP kinase activity"/>
    <property type="evidence" value="ECO:0007669"/>
    <property type="project" value="RHEA"/>
</dbReference>